<dbReference type="STRING" id="1434110.MSHOH_0552"/>
<evidence type="ECO:0000256" key="1">
    <source>
        <dbReference type="SAM" id="Phobius"/>
    </source>
</evidence>
<proteinExistence type="predicted"/>
<gene>
    <name evidence="2" type="ORF">MSHOH_0552</name>
</gene>
<keyword evidence="1" id="KW-0812">Transmembrane</keyword>
<dbReference type="Proteomes" id="UP000033101">
    <property type="component" value="Chromosome"/>
</dbReference>
<feature type="transmembrane region" description="Helical" evidence="1">
    <location>
        <begin position="71"/>
        <end position="92"/>
    </location>
</feature>
<protein>
    <submittedName>
        <fullName evidence="2">Uncharacterized protein</fullName>
    </submittedName>
</protein>
<reference evidence="2 3" key="1">
    <citation type="submission" date="2014-07" db="EMBL/GenBank/DDBJ databases">
        <title>Methanogenic archaea and the global carbon cycle.</title>
        <authorList>
            <person name="Henriksen J.R."/>
            <person name="Luke J."/>
            <person name="Reinhart S."/>
            <person name="Benedict M.N."/>
            <person name="Youngblut N.D."/>
            <person name="Metcalf M.E."/>
            <person name="Whitaker R.J."/>
            <person name="Metcalf W.W."/>
        </authorList>
    </citation>
    <scope>NUCLEOTIDE SEQUENCE [LARGE SCALE GENOMIC DNA]</scope>
    <source>
        <strain evidence="2 3">HB-1</strain>
    </source>
</reference>
<sequence length="96" mass="11270">MKTGQNYERECEQIKLPVQKINNQESLISALLYMFSQGSTGEYLLDCTGNGQKKEEHLLFRNYRYISISQLFLLSFKESSIFIFIVIDIFLYNNVI</sequence>
<keyword evidence="1" id="KW-1133">Transmembrane helix</keyword>
<name>A0A0E3WSN8_9EURY</name>
<evidence type="ECO:0000313" key="3">
    <source>
        <dbReference type="Proteomes" id="UP000033101"/>
    </source>
</evidence>
<organism evidence="2 3">
    <name type="scientific">Methanosarcina horonobensis HB-1 = JCM 15518</name>
    <dbReference type="NCBI Taxonomy" id="1434110"/>
    <lineage>
        <taxon>Archaea</taxon>
        <taxon>Methanobacteriati</taxon>
        <taxon>Methanobacteriota</taxon>
        <taxon>Stenosarchaea group</taxon>
        <taxon>Methanomicrobia</taxon>
        <taxon>Methanosarcinales</taxon>
        <taxon>Methanosarcinaceae</taxon>
        <taxon>Methanosarcina</taxon>
    </lineage>
</organism>
<dbReference type="PATRIC" id="fig|1434110.4.peg.666"/>
<dbReference type="EMBL" id="CP009516">
    <property type="protein sequence ID" value="AKB77035.1"/>
    <property type="molecule type" value="Genomic_DNA"/>
</dbReference>
<accession>A0A0E3WSN8</accession>
<dbReference type="AlphaFoldDB" id="A0A0E3WSN8"/>
<dbReference type="KEGG" id="mhor:MSHOH_0552"/>
<dbReference type="HOGENOM" id="CLU_2353223_0_0_2"/>
<keyword evidence="3" id="KW-1185">Reference proteome</keyword>
<evidence type="ECO:0000313" key="2">
    <source>
        <dbReference type="EMBL" id="AKB77035.1"/>
    </source>
</evidence>
<keyword evidence="1" id="KW-0472">Membrane</keyword>